<feature type="signal peptide" evidence="1">
    <location>
        <begin position="1"/>
        <end position="21"/>
    </location>
</feature>
<dbReference type="InterPro" id="IPR017868">
    <property type="entry name" value="Filamin/ABP280_repeat-like"/>
</dbReference>
<dbReference type="Pfam" id="PF02010">
    <property type="entry name" value="REJ"/>
    <property type="match status" value="1"/>
</dbReference>
<feature type="domain" description="PKD/Chitinase" evidence="2">
    <location>
        <begin position="222"/>
        <end position="322"/>
    </location>
</feature>
<dbReference type="PROSITE" id="PS50194">
    <property type="entry name" value="FILAMIN_REPEAT"/>
    <property type="match status" value="1"/>
</dbReference>
<dbReference type="EMBL" id="NFZW01000001">
    <property type="protein sequence ID" value="RFA39331.1"/>
    <property type="molecule type" value="Genomic_DNA"/>
</dbReference>
<feature type="domain" description="PKD/Chitinase" evidence="2">
    <location>
        <begin position="444"/>
        <end position="535"/>
    </location>
</feature>
<dbReference type="Proteomes" id="UP000256763">
    <property type="component" value="Unassembled WGS sequence"/>
</dbReference>
<evidence type="ECO:0000259" key="2">
    <source>
        <dbReference type="SMART" id="SM00089"/>
    </source>
</evidence>
<dbReference type="SMART" id="SM00089">
    <property type="entry name" value="PKD"/>
    <property type="match status" value="3"/>
</dbReference>
<dbReference type="RefSeq" id="WP_116300714.1">
    <property type="nucleotide sequence ID" value="NZ_NFZV01000001.1"/>
</dbReference>
<comment type="caution">
    <text evidence="3">The sequence shown here is derived from an EMBL/GenBank/DDBJ whole genome shotgun (WGS) entry which is preliminary data.</text>
</comment>
<dbReference type="InterPro" id="IPR029865">
    <property type="entry name" value="KIAA0319-like"/>
</dbReference>
<proteinExistence type="predicted"/>
<dbReference type="SUPFAM" id="SSF49299">
    <property type="entry name" value="PKD domain"/>
    <property type="match status" value="2"/>
</dbReference>
<keyword evidence="4" id="KW-1185">Reference proteome</keyword>
<dbReference type="PANTHER" id="PTHR46182">
    <property type="entry name" value="FI19480P1"/>
    <property type="match status" value="1"/>
</dbReference>
<sequence length="767" mass="82740">MNRPLPLFALGCCLLWLSACGGSSSTSRPTADAGPDRTVEMGDTVVLDAGGSSTPNGDGSLSYTWSLIAQPEFSKAELEGSDTIATRFVADLPGRYVANLTVDDGTRQSQPSRVTITATNPYPVAVVRPIYNELLGAQVTLDGTRSVPPSGADSAELSFRWTLTERPEESNATLFDATTATPWLEADAVGTYSAELVVSHAGQSSEPAVVTVTVTPLNTVPVADAGGDRSVPFGRVHLDGSGSYDADGDPLSYRWRFAKAVHQPAVRYKNIPIGSQTELADADTATPYFDPDLPGDYEVTLYVFDGTSRSAVSRATITVEAPERDENTPPVAVLQYDGPDNAEPYEVEPGVGWQAYVYPASGSYDVDGDPLAHHWEWISYPNGFDPDGPHVNLRRDNPGHRSAYFTPTEQGEYVLQLTVNDGSVDSEPAQIVFNARLGANRPPVAVADADSITALVGSSVGLDGTGSYDPNDDPLSYHWRLIDRPDHSQASLSDPDSARPSFVPDEPGAYIAELTVRDHHGLVSYPPDEVTVMAKTHNTPPVVNPAMSRGLSTEQPFTLGQPFGAQSFGVRANAYDVDGDPLYYLFVLAQQPAGSNLPEASDGNGRVFWNLTPEVPGTYVFEVAVSDGIDTTSGVVKVGVVEREDYPGLLLENAHCAVGSYRQQTFPFSRYPTFSAEDRCHSLYRLTAVDRDYTIVNLHTASDHFGYVPWFDGLEDGQVIAQGEEVVFSVWTPAVPEHEPVSAMSLGFSVAEKPGWDFQYRVRPPLD</sequence>
<dbReference type="Pfam" id="PF18911">
    <property type="entry name" value="PKD_4"/>
    <property type="match status" value="1"/>
</dbReference>
<name>A0A3E0X135_9GAMM</name>
<dbReference type="OrthoDB" id="7055135at2"/>
<dbReference type="Gene3D" id="2.60.40.10">
    <property type="entry name" value="Immunoglobulins"/>
    <property type="match status" value="6"/>
</dbReference>
<protein>
    <recommendedName>
        <fullName evidence="2">PKD/Chitinase domain-containing protein</fullName>
    </recommendedName>
</protein>
<organism evidence="3 4">
    <name type="scientific">Alkalilimnicola ehrlichii</name>
    <dbReference type="NCBI Taxonomy" id="351052"/>
    <lineage>
        <taxon>Bacteria</taxon>
        <taxon>Pseudomonadati</taxon>
        <taxon>Pseudomonadota</taxon>
        <taxon>Gammaproteobacteria</taxon>
        <taxon>Chromatiales</taxon>
        <taxon>Ectothiorhodospiraceae</taxon>
        <taxon>Alkalilimnicola</taxon>
    </lineage>
</organism>
<dbReference type="PANTHER" id="PTHR46182:SF2">
    <property type="entry name" value="FI19480P1"/>
    <property type="match status" value="1"/>
</dbReference>
<evidence type="ECO:0000313" key="3">
    <source>
        <dbReference type="EMBL" id="RFA39331.1"/>
    </source>
</evidence>
<dbReference type="InterPro" id="IPR035986">
    <property type="entry name" value="PKD_dom_sf"/>
</dbReference>
<evidence type="ECO:0000313" key="4">
    <source>
        <dbReference type="Proteomes" id="UP000256763"/>
    </source>
</evidence>
<dbReference type="InterPro" id="IPR000601">
    <property type="entry name" value="PKD_dom"/>
</dbReference>
<dbReference type="AlphaFoldDB" id="A0A3E0X135"/>
<feature type="domain" description="PKD/Chitinase" evidence="2">
    <location>
        <begin position="341"/>
        <end position="436"/>
    </location>
</feature>
<evidence type="ECO:0000256" key="1">
    <source>
        <dbReference type="SAM" id="SignalP"/>
    </source>
</evidence>
<dbReference type="GO" id="GO:0031410">
    <property type="term" value="C:cytoplasmic vesicle"/>
    <property type="evidence" value="ECO:0007669"/>
    <property type="project" value="TreeGrafter"/>
</dbReference>
<reference evidence="4" key="1">
    <citation type="submission" date="2017-05" db="EMBL/GenBank/DDBJ databases">
        <authorList>
            <person name="Sharma S."/>
            <person name="Sidhu C."/>
            <person name="Pinnaka A.K."/>
        </authorList>
    </citation>
    <scope>NUCLEOTIDE SEQUENCE [LARGE SCALE GENOMIC DNA]</scope>
    <source>
        <strain evidence="4">AK93</strain>
    </source>
</reference>
<dbReference type="InterPro" id="IPR022409">
    <property type="entry name" value="PKD/Chitinase_dom"/>
</dbReference>
<dbReference type="GO" id="GO:0016020">
    <property type="term" value="C:membrane"/>
    <property type="evidence" value="ECO:0007669"/>
    <property type="project" value="TreeGrafter"/>
</dbReference>
<dbReference type="Pfam" id="PF22352">
    <property type="entry name" value="K319L-like_PKD"/>
    <property type="match status" value="1"/>
</dbReference>
<dbReference type="InterPro" id="IPR002859">
    <property type="entry name" value="PKD/REJ-like"/>
</dbReference>
<dbReference type="PROSITE" id="PS51257">
    <property type="entry name" value="PROKAR_LIPOPROTEIN"/>
    <property type="match status" value="1"/>
</dbReference>
<keyword evidence="1" id="KW-0732">Signal</keyword>
<dbReference type="InterPro" id="IPR013783">
    <property type="entry name" value="Ig-like_fold"/>
</dbReference>
<feature type="chain" id="PRO_5017688368" description="PKD/Chitinase domain-containing protein" evidence="1">
    <location>
        <begin position="22"/>
        <end position="767"/>
    </location>
</feature>
<accession>A0A3E0X135</accession>
<gene>
    <name evidence="3" type="ORF">CAL65_00470</name>
</gene>